<organism evidence="2 3">
    <name type="scientific">Panicum virgatum</name>
    <name type="common">Blackwell switchgrass</name>
    <dbReference type="NCBI Taxonomy" id="38727"/>
    <lineage>
        <taxon>Eukaryota</taxon>
        <taxon>Viridiplantae</taxon>
        <taxon>Streptophyta</taxon>
        <taxon>Embryophyta</taxon>
        <taxon>Tracheophyta</taxon>
        <taxon>Spermatophyta</taxon>
        <taxon>Magnoliopsida</taxon>
        <taxon>Liliopsida</taxon>
        <taxon>Poales</taxon>
        <taxon>Poaceae</taxon>
        <taxon>PACMAD clade</taxon>
        <taxon>Panicoideae</taxon>
        <taxon>Panicodae</taxon>
        <taxon>Paniceae</taxon>
        <taxon>Panicinae</taxon>
        <taxon>Panicum</taxon>
        <taxon>Panicum sect. Hiantes</taxon>
    </lineage>
</organism>
<evidence type="ECO:0000313" key="3">
    <source>
        <dbReference type="Proteomes" id="UP000823388"/>
    </source>
</evidence>
<feature type="signal peptide" evidence="1">
    <location>
        <begin position="1"/>
        <end position="15"/>
    </location>
</feature>
<protein>
    <recommendedName>
        <fullName evidence="4">Secreted protein</fullName>
    </recommendedName>
</protein>
<name>A0A8T0TI60_PANVG</name>
<dbReference type="EMBL" id="CM029044">
    <property type="protein sequence ID" value="KAG2608634.1"/>
    <property type="molecule type" value="Genomic_DNA"/>
</dbReference>
<evidence type="ECO:0000313" key="2">
    <source>
        <dbReference type="EMBL" id="KAG2608634.1"/>
    </source>
</evidence>
<evidence type="ECO:0000256" key="1">
    <source>
        <dbReference type="SAM" id="SignalP"/>
    </source>
</evidence>
<feature type="chain" id="PRO_5035834730" description="Secreted protein" evidence="1">
    <location>
        <begin position="16"/>
        <end position="85"/>
    </location>
</feature>
<proteinExistence type="predicted"/>
<reference evidence="2" key="1">
    <citation type="submission" date="2020-05" db="EMBL/GenBank/DDBJ databases">
        <title>WGS assembly of Panicum virgatum.</title>
        <authorList>
            <person name="Lovell J.T."/>
            <person name="Jenkins J."/>
            <person name="Shu S."/>
            <person name="Juenger T.E."/>
            <person name="Schmutz J."/>
        </authorList>
    </citation>
    <scope>NUCLEOTIDE SEQUENCE</scope>
    <source>
        <strain evidence="2">AP13</strain>
    </source>
</reference>
<keyword evidence="1" id="KW-0732">Signal</keyword>
<comment type="caution">
    <text evidence="2">The sequence shown here is derived from an EMBL/GenBank/DDBJ whole genome shotgun (WGS) entry which is preliminary data.</text>
</comment>
<sequence length="85" mass="8757">MIAAAVAHTVMAAAAMVCHTTRLGCRDRDHGTCGPAATTHVAVPHVTSVLCTAAPDDDGTSVLVTYTTLASGQVCYHSSGDWLRC</sequence>
<dbReference type="AlphaFoldDB" id="A0A8T0TI60"/>
<gene>
    <name evidence="2" type="ORF">PVAP13_4NG337566</name>
</gene>
<keyword evidence="3" id="KW-1185">Reference proteome</keyword>
<evidence type="ECO:0008006" key="4">
    <source>
        <dbReference type="Google" id="ProtNLM"/>
    </source>
</evidence>
<accession>A0A8T0TI60</accession>
<dbReference type="Proteomes" id="UP000823388">
    <property type="component" value="Chromosome 4N"/>
</dbReference>